<gene>
    <name evidence="10" type="ORF">PG991_006534</name>
</gene>
<dbReference type="InterPro" id="IPR017972">
    <property type="entry name" value="Cyt_P450_CS"/>
</dbReference>
<dbReference type="PRINTS" id="PR00463">
    <property type="entry name" value="EP450I"/>
</dbReference>
<evidence type="ECO:0000256" key="3">
    <source>
        <dbReference type="ARBA" id="ARBA00022617"/>
    </source>
</evidence>
<keyword evidence="3 8" id="KW-0349">Heme</keyword>
<comment type="caution">
    <text evidence="10">The sequence shown here is derived from an EMBL/GenBank/DDBJ whole genome shotgun (WGS) entry which is preliminary data.</text>
</comment>
<evidence type="ECO:0000313" key="11">
    <source>
        <dbReference type="Proteomes" id="UP001396898"/>
    </source>
</evidence>
<evidence type="ECO:0000256" key="7">
    <source>
        <dbReference type="ARBA" id="ARBA00023033"/>
    </source>
</evidence>
<keyword evidence="6 8" id="KW-0408">Iron</keyword>
<keyword evidence="9" id="KW-0812">Transmembrane</keyword>
<dbReference type="InterPro" id="IPR050121">
    <property type="entry name" value="Cytochrome_P450_monoxygenase"/>
</dbReference>
<comment type="cofactor">
    <cofactor evidence="1">
        <name>heme</name>
        <dbReference type="ChEBI" id="CHEBI:30413"/>
    </cofactor>
</comment>
<dbReference type="PROSITE" id="PS00086">
    <property type="entry name" value="CYTOCHROME_P450"/>
    <property type="match status" value="1"/>
</dbReference>
<reference evidence="10 11" key="1">
    <citation type="submission" date="2023-01" db="EMBL/GenBank/DDBJ databases">
        <title>Analysis of 21 Apiospora genomes using comparative genomics revels a genus with tremendous synthesis potential of carbohydrate active enzymes and secondary metabolites.</title>
        <authorList>
            <person name="Sorensen T."/>
        </authorList>
    </citation>
    <scope>NUCLEOTIDE SEQUENCE [LARGE SCALE GENOMIC DNA]</scope>
    <source>
        <strain evidence="10 11">CBS 20057</strain>
    </source>
</reference>
<keyword evidence="4 8" id="KW-0479">Metal-binding</keyword>
<name>A0ABR1RZE6_9PEZI</name>
<dbReference type="CDD" id="cd11062">
    <property type="entry name" value="CYP58-like"/>
    <property type="match status" value="1"/>
</dbReference>
<dbReference type="InterPro" id="IPR001128">
    <property type="entry name" value="Cyt_P450"/>
</dbReference>
<evidence type="ECO:0000256" key="9">
    <source>
        <dbReference type="SAM" id="Phobius"/>
    </source>
</evidence>
<dbReference type="InterPro" id="IPR002401">
    <property type="entry name" value="Cyt_P450_E_grp-I"/>
</dbReference>
<evidence type="ECO:0000256" key="2">
    <source>
        <dbReference type="ARBA" id="ARBA00010617"/>
    </source>
</evidence>
<dbReference type="PRINTS" id="PR00385">
    <property type="entry name" value="P450"/>
</dbReference>
<protein>
    <submittedName>
        <fullName evidence="10">Cytochrome P450</fullName>
    </submittedName>
</protein>
<dbReference type="EMBL" id="JAQQWI010000008">
    <property type="protein sequence ID" value="KAK8023295.1"/>
    <property type="molecule type" value="Genomic_DNA"/>
</dbReference>
<feature type="transmembrane region" description="Helical" evidence="9">
    <location>
        <begin position="7"/>
        <end position="30"/>
    </location>
</feature>
<keyword evidence="7 8" id="KW-0503">Monooxygenase</keyword>
<keyword evidence="9" id="KW-0472">Membrane</keyword>
<evidence type="ECO:0000256" key="5">
    <source>
        <dbReference type="ARBA" id="ARBA00023002"/>
    </source>
</evidence>
<dbReference type="PANTHER" id="PTHR24305:SF157">
    <property type="entry name" value="N-ACETYLTRYPTOPHAN 6-HYDROXYLASE IVOC-RELATED"/>
    <property type="match status" value="1"/>
</dbReference>
<keyword evidence="9" id="KW-1133">Transmembrane helix</keyword>
<proteinExistence type="inferred from homology"/>
<organism evidence="10 11">
    <name type="scientific">Apiospora marii</name>
    <dbReference type="NCBI Taxonomy" id="335849"/>
    <lineage>
        <taxon>Eukaryota</taxon>
        <taxon>Fungi</taxon>
        <taxon>Dikarya</taxon>
        <taxon>Ascomycota</taxon>
        <taxon>Pezizomycotina</taxon>
        <taxon>Sordariomycetes</taxon>
        <taxon>Xylariomycetidae</taxon>
        <taxon>Amphisphaeriales</taxon>
        <taxon>Apiosporaceae</taxon>
        <taxon>Apiospora</taxon>
    </lineage>
</organism>
<dbReference type="Proteomes" id="UP001396898">
    <property type="component" value="Unassembled WGS sequence"/>
</dbReference>
<keyword evidence="5 8" id="KW-0560">Oxidoreductase</keyword>
<evidence type="ECO:0000256" key="8">
    <source>
        <dbReference type="RuleBase" id="RU000461"/>
    </source>
</evidence>
<accession>A0ABR1RZE6</accession>
<evidence type="ECO:0000313" key="10">
    <source>
        <dbReference type="EMBL" id="KAK8023295.1"/>
    </source>
</evidence>
<comment type="similarity">
    <text evidence="2 8">Belongs to the cytochrome P450 family.</text>
</comment>
<evidence type="ECO:0000256" key="4">
    <source>
        <dbReference type="ARBA" id="ARBA00022723"/>
    </source>
</evidence>
<keyword evidence="11" id="KW-1185">Reference proteome</keyword>
<dbReference type="Pfam" id="PF00067">
    <property type="entry name" value="p450"/>
    <property type="match status" value="1"/>
</dbReference>
<dbReference type="SUPFAM" id="SSF48264">
    <property type="entry name" value="Cytochrome P450"/>
    <property type="match status" value="1"/>
</dbReference>
<evidence type="ECO:0000256" key="1">
    <source>
        <dbReference type="ARBA" id="ARBA00001971"/>
    </source>
</evidence>
<sequence length="521" mass="59543">MDSILRVLSWMHLLVSFALYVVTLVFYRLYLHPLARFPGPRLAAITRYFEAYYDVVCNGQYTFKIAEMHKKYGPIIRISPHELHISDPSFYEKLYNHDGPWDKYDWAWDAFGAPLSTICTVEHDIHKRRRAVLNPFFSKARVTSRIDIIQRSVSELCRKVDEFAGSASDRISLGVAISAFTRDVSIEYVIGKRYRILDAQDLNADVAVMPQTSGSLWQRSKHFPWYVFLMSKMPSFVARRTGGEGIQSFVFFLQDMMNVAMEYYTLLTVTVPDAGGSDNTPRTIVHEILDSQAPSSEKSLRRVFEEVGTITRGGFETVANTLRMTLYHIYANQEVLRRLRSELADARNKDRHKNNGSSDLRLGTLEQLPYLAAVLAEGLRLSPGLSTRAQRIAPDRDLVFNGRVIPAGVPVGMTTLLIHTDPVLYPDPKRFDPERWVDLDVRRRAEKTYAPFGRGTRMCLGMHLAWAELYMVVAALVQRFDFEFEPTGVYDVECSSDQFIIGTSGRDGLQTSLIRWRTYEA</sequence>
<dbReference type="PANTHER" id="PTHR24305">
    <property type="entry name" value="CYTOCHROME P450"/>
    <property type="match status" value="1"/>
</dbReference>
<dbReference type="InterPro" id="IPR036396">
    <property type="entry name" value="Cyt_P450_sf"/>
</dbReference>
<evidence type="ECO:0000256" key="6">
    <source>
        <dbReference type="ARBA" id="ARBA00023004"/>
    </source>
</evidence>
<dbReference type="Gene3D" id="1.10.630.10">
    <property type="entry name" value="Cytochrome P450"/>
    <property type="match status" value="1"/>
</dbReference>